<dbReference type="PANTHER" id="PTHR10127">
    <property type="entry name" value="DISCOIDIN, CUB, EGF, LAMININ , AND ZINC METALLOPROTEASE DOMAIN CONTAINING"/>
    <property type="match status" value="1"/>
</dbReference>
<feature type="domain" description="Peptidase M12A" evidence="5">
    <location>
        <begin position="177"/>
        <end position="298"/>
    </location>
</feature>
<organism evidence="6 7">
    <name type="scientific">Toxocara canis</name>
    <name type="common">Canine roundworm</name>
    <dbReference type="NCBI Taxonomy" id="6265"/>
    <lineage>
        <taxon>Eukaryota</taxon>
        <taxon>Metazoa</taxon>
        <taxon>Ecdysozoa</taxon>
        <taxon>Nematoda</taxon>
        <taxon>Chromadorea</taxon>
        <taxon>Rhabditida</taxon>
        <taxon>Spirurina</taxon>
        <taxon>Ascaridomorpha</taxon>
        <taxon>Ascaridoidea</taxon>
        <taxon>Toxocaridae</taxon>
        <taxon>Toxocara</taxon>
    </lineage>
</organism>
<proteinExistence type="predicted"/>
<feature type="transmembrane region" description="Helical" evidence="4">
    <location>
        <begin position="409"/>
        <end position="429"/>
    </location>
</feature>
<dbReference type="SMR" id="A0A0B2UNF6"/>
<dbReference type="CDD" id="cd04280">
    <property type="entry name" value="ZnMc_astacin_like"/>
    <property type="match status" value="1"/>
</dbReference>
<dbReference type="Proteomes" id="UP000031036">
    <property type="component" value="Unassembled WGS sequence"/>
</dbReference>
<keyword evidence="7" id="KW-1185">Reference proteome</keyword>
<keyword evidence="4" id="KW-0472">Membrane</keyword>
<evidence type="ECO:0000256" key="3">
    <source>
        <dbReference type="RuleBase" id="RU361183"/>
    </source>
</evidence>
<feature type="binding site" evidence="2">
    <location>
        <position position="196"/>
    </location>
    <ligand>
        <name>Zn(2+)</name>
        <dbReference type="ChEBI" id="CHEBI:29105"/>
        <note>catalytic</note>
    </ligand>
</feature>
<evidence type="ECO:0000313" key="7">
    <source>
        <dbReference type="Proteomes" id="UP000031036"/>
    </source>
</evidence>
<dbReference type="InterPro" id="IPR024079">
    <property type="entry name" value="MetalloPept_cat_dom_sf"/>
</dbReference>
<evidence type="ECO:0000313" key="6">
    <source>
        <dbReference type="EMBL" id="KHN70779.1"/>
    </source>
</evidence>
<dbReference type="EC" id="3.4.24.-" evidence="3"/>
<name>A0A0B2UNF6_TOXCA</name>
<dbReference type="InterPro" id="IPR001506">
    <property type="entry name" value="Peptidase_M12A"/>
</dbReference>
<dbReference type="SMART" id="SM00235">
    <property type="entry name" value="ZnMc"/>
    <property type="match status" value="1"/>
</dbReference>
<keyword evidence="2 3" id="KW-0378">Hydrolase</keyword>
<feature type="binding site" evidence="2">
    <location>
        <position position="200"/>
    </location>
    <ligand>
        <name>Zn(2+)</name>
        <dbReference type="ChEBI" id="CHEBI:29105"/>
        <note>catalytic</note>
    </ligand>
</feature>
<accession>A0A0B2UNF6</accession>
<dbReference type="GO" id="GO:0004222">
    <property type="term" value="F:metalloendopeptidase activity"/>
    <property type="evidence" value="ECO:0007669"/>
    <property type="project" value="UniProtKB-UniRule"/>
</dbReference>
<dbReference type="GO" id="GO:0006508">
    <property type="term" value="P:proteolysis"/>
    <property type="evidence" value="ECO:0007669"/>
    <property type="project" value="UniProtKB-KW"/>
</dbReference>
<dbReference type="AlphaFoldDB" id="A0A0B2UNF6"/>
<keyword evidence="1" id="KW-1015">Disulfide bond</keyword>
<keyword evidence="2 3" id="KW-0645">Protease</keyword>
<feature type="binding site" evidence="2">
    <location>
        <position position="206"/>
    </location>
    <ligand>
        <name>Zn(2+)</name>
        <dbReference type="ChEBI" id="CHEBI:29105"/>
        <note>catalytic</note>
    </ligand>
</feature>
<comment type="caution">
    <text evidence="6">The sequence shown here is derived from an EMBL/GenBank/DDBJ whole genome shotgun (WGS) entry which is preliminary data.</text>
</comment>
<sequence>MKTAKCPGADNIRPEHLKAGGLPLFEALAVRFSRHLREKKTSAAWKKSRTILLMKKGDPENLSNYRPITLLSQIYKIFSRVVLNRITKDLDMFMSREQAGFRRGYSTVDHMHAGRQLVEKCNEFQIPLCFIDKSLPDVETRLTDQDFKQAKLTKHNETEITDDSGMYNPALFEGDIGGMQQMSLASGCVHKGTIIHEFMHAVGFFHEQARADRDNYITILHENILPGLEDQFYKRPLTEIDHLGTLYDYSSVMHYPSTAFSRNGRPTIQTKQAGVTIGHRSGLSPTDAYKINTLYGCSTNQFYKRPLTEIDHLGTQYDYSSVMHYPSTAFSRNGRPTMQPKQAGVTIGHRSGLSQTDAYKINALYGCSTIAAERNFYSIAHQQCSRKERILFSSRFCVKNVMPGRMGNLPMNSLAIVFPSIISSIYAYWCLYEFSRQAVTVTRSASRQPVFWSVEVFR</sequence>
<dbReference type="InterPro" id="IPR006026">
    <property type="entry name" value="Peptidase_Metallo"/>
</dbReference>
<dbReference type="OrthoDB" id="1938551at2759"/>
<comment type="cofactor">
    <cofactor evidence="2 3">
        <name>Zn(2+)</name>
        <dbReference type="ChEBI" id="CHEBI:29105"/>
    </cofactor>
    <text evidence="2 3">Binds 1 zinc ion per subunit.</text>
</comment>
<dbReference type="Gene3D" id="3.40.390.10">
    <property type="entry name" value="Collagenase (Catalytic Domain)"/>
    <property type="match status" value="2"/>
</dbReference>
<dbReference type="PROSITE" id="PS51864">
    <property type="entry name" value="ASTACIN"/>
    <property type="match status" value="2"/>
</dbReference>
<protein>
    <recommendedName>
        <fullName evidence="3">Metalloendopeptidase</fullName>
        <ecNumber evidence="3">3.4.24.-</ecNumber>
    </recommendedName>
</protein>
<comment type="caution">
    <text evidence="2">Lacks conserved residue(s) required for the propagation of feature annotation.</text>
</comment>
<dbReference type="MEROPS" id="M12.A38"/>
<evidence type="ECO:0000259" key="5">
    <source>
        <dbReference type="PROSITE" id="PS51864"/>
    </source>
</evidence>
<feature type="active site" evidence="2">
    <location>
        <position position="197"/>
    </location>
</feature>
<evidence type="ECO:0000256" key="2">
    <source>
        <dbReference type="PROSITE-ProRule" id="PRU01211"/>
    </source>
</evidence>
<dbReference type="SUPFAM" id="SSF55486">
    <property type="entry name" value="Metalloproteases ('zincins'), catalytic domain"/>
    <property type="match status" value="2"/>
</dbReference>
<dbReference type="PANTHER" id="PTHR10127:SF890">
    <property type="entry name" value="ZINC METALLOPROTEINASE NAS-13"/>
    <property type="match status" value="1"/>
</dbReference>
<dbReference type="PRINTS" id="PR00480">
    <property type="entry name" value="ASTACIN"/>
</dbReference>
<gene>
    <name evidence="6" type="primary">nas-13</name>
    <name evidence="6" type="ORF">Tcan_18923</name>
</gene>
<dbReference type="InterPro" id="IPR034035">
    <property type="entry name" value="Astacin-like_dom"/>
</dbReference>
<keyword evidence="4" id="KW-1133">Transmembrane helix</keyword>
<keyword evidence="2 3" id="KW-0479">Metal-binding</keyword>
<feature type="domain" description="Peptidase M12A" evidence="5">
    <location>
        <begin position="301"/>
        <end position="368"/>
    </location>
</feature>
<dbReference type="GO" id="GO:0008270">
    <property type="term" value="F:zinc ion binding"/>
    <property type="evidence" value="ECO:0007669"/>
    <property type="project" value="UniProtKB-UniRule"/>
</dbReference>
<keyword evidence="4" id="KW-0812">Transmembrane</keyword>
<dbReference type="Pfam" id="PF01400">
    <property type="entry name" value="Astacin"/>
    <property type="match status" value="2"/>
</dbReference>
<evidence type="ECO:0000256" key="4">
    <source>
        <dbReference type="SAM" id="Phobius"/>
    </source>
</evidence>
<keyword evidence="2 3" id="KW-0862">Zinc</keyword>
<evidence type="ECO:0000256" key="1">
    <source>
        <dbReference type="ARBA" id="ARBA00023157"/>
    </source>
</evidence>
<reference evidence="6 7" key="1">
    <citation type="submission" date="2014-11" db="EMBL/GenBank/DDBJ databases">
        <title>Genetic blueprint of the zoonotic pathogen Toxocara canis.</title>
        <authorList>
            <person name="Zhu X.-Q."/>
            <person name="Korhonen P.K."/>
            <person name="Cai H."/>
            <person name="Young N.D."/>
            <person name="Nejsum P."/>
            <person name="von Samson-Himmelstjerna G."/>
            <person name="Boag P.R."/>
            <person name="Tan P."/>
            <person name="Li Q."/>
            <person name="Min J."/>
            <person name="Yang Y."/>
            <person name="Wang X."/>
            <person name="Fang X."/>
            <person name="Hall R.S."/>
            <person name="Hofmann A."/>
            <person name="Sternberg P.W."/>
            <person name="Jex A.R."/>
            <person name="Gasser R.B."/>
        </authorList>
    </citation>
    <scope>NUCLEOTIDE SEQUENCE [LARGE SCALE GENOMIC DNA]</scope>
    <source>
        <strain evidence="6">PN_DK_2014</strain>
    </source>
</reference>
<dbReference type="EMBL" id="JPKZ01022849">
    <property type="protein sequence ID" value="KHN70779.1"/>
    <property type="molecule type" value="Genomic_DNA"/>
</dbReference>
<keyword evidence="2 3" id="KW-0482">Metalloprotease</keyword>
<dbReference type="STRING" id="6265.A0A0B2UNF6"/>